<protein>
    <recommendedName>
        <fullName evidence="7">SH3 domain-containing protein</fullName>
    </recommendedName>
</protein>
<reference evidence="8 9" key="1">
    <citation type="submission" date="2021-06" db="EMBL/GenBank/DDBJ databases">
        <authorList>
            <person name="Palmer J.M."/>
        </authorList>
    </citation>
    <scope>NUCLEOTIDE SEQUENCE [LARGE SCALE GENOMIC DNA]</scope>
    <source>
        <strain evidence="8 9">XR_2019</strain>
        <tissue evidence="8">Muscle</tissue>
    </source>
</reference>
<evidence type="ECO:0000313" key="9">
    <source>
        <dbReference type="Proteomes" id="UP001444071"/>
    </source>
</evidence>
<keyword evidence="2 5" id="KW-0728">SH3 domain</keyword>
<evidence type="ECO:0000313" key="8">
    <source>
        <dbReference type="EMBL" id="MEQ2259106.1"/>
    </source>
</evidence>
<dbReference type="CDD" id="cd11761">
    <property type="entry name" value="SH3_FCHSD_1"/>
    <property type="match status" value="1"/>
</dbReference>
<dbReference type="PROSITE" id="PS50002">
    <property type="entry name" value="SH3"/>
    <property type="match status" value="1"/>
</dbReference>
<comment type="subcellular location">
    <subcellularLocation>
        <location evidence="1">Cell projection</location>
    </subcellularLocation>
</comment>
<feature type="region of interest" description="Disordered" evidence="6">
    <location>
        <begin position="34"/>
        <end position="55"/>
    </location>
</feature>
<organism evidence="8 9">
    <name type="scientific">Xenotaenia resolanae</name>
    <dbReference type="NCBI Taxonomy" id="208358"/>
    <lineage>
        <taxon>Eukaryota</taxon>
        <taxon>Metazoa</taxon>
        <taxon>Chordata</taxon>
        <taxon>Craniata</taxon>
        <taxon>Vertebrata</taxon>
        <taxon>Euteleostomi</taxon>
        <taxon>Actinopterygii</taxon>
        <taxon>Neopterygii</taxon>
        <taxon>Teleostei</taxon>
        <taxon>Neoteleostei</taxon>
        <taxon>Acanthomorphata</taxon>
        <taxon>Ovalentaria</taxon>
        <taxon>Atherinomorphae</taxon>
        <taxon>Cyprinodontiformes</taxon>
        <taxon>Goodeidae</taxon>
        <taxon>Xenotaenia</taxon>
    </lineage>
</organism>
<feature type="domain" description="SH3" evidence="7">
    <location>
        <begin position="83"/>
        <end position="144"/>
    </location>
</feature>
<dbReference type="PRINTS" id="PR00452">
    <property type="entry name" value="SH3DOMAIN"/>
</dbReference>
<dbReference type="Proteomes" id="UP001444071">
    <property type="component" value="Unassembled WGS sequence"/>
</dbReference>
<evidence type="ECO:0000256" key="1">
    <source>
        <dbReference type="ARBA" id="ARBA00004316"/>
    </source>
</evidence>
<proteinExistence type="predicted"/>
<evidence type="ECO:0000256" key="4">
    <source>
        <dbReference type="ARBA" id="ARBA00023273"/>
    </source>
</evidence>
<feature type="compositionally biased region" description="Basic and acidic residues" evidence="6">
    <location>
        <begin position="36"/>
        <end position="49"/>
    </location>
</feature>
<dbReference type="InterPro" id="IPR001452">
    <property type="entry name" value="SH3_domain"/>
</dbReference>
<feature type="compositionally biased region" description="Basic and acidic residues" evidence="6">
    <location>
        <begin position="164"/>
        <end position="173"/>
    </location>
</feature>
<dbReference type="PANTHER" id="PTHR15735:SF4">
    <property type="entry name" value="F-BAR AND DOUBLE SH3 DOMAINS PROTEIN 1"/>
    <property type="match status" value="1"/>
</dbReference>
<feature type="non-terminal residue" evidence="8">
    <location>
        <position position="1"/>
    </location>
</feature>
<dbReference type="Gene3D" id="2.30.30.40">
    <property type="entry name" value="SH3 Domains"/>
    <property type="match status" value="1"/>
</dbReference>
<dbReference type="Pfam" id="PF00018">
    <property type="entry name" value="SH3_1"/>
    <property type="match status" value="1"/>
</dbReference>
<dbReference type="InterPro" id="IPR035460">
    <property type="entry name" value="FCHSD_SH3_1"/>
</dbReference>
<comment type="caution">
    <text evidence="8">The sequence shown here is derived from an EMBL/GenBank/DDBJ whole genome shotgun (WGS) entry which is preliminary data.</text>
</comment>
<dbReference type="SMART" id="SM00326">
    <property type="entry name" value="SH3"/>
    <property type="match status" value="1"/>
</dbReference>
<feature type="region of interest" description="Disordered" evidence="6">
    <location>
        <begin position="151"/>
        <end position="173"/>
    </location>
</feature>
<evidence type="ECO:0000256" key="6">
    <source>
        <dbReference type="SAM" id="MobiDB-lite"/>
    </source>
</evidence>
<dbReference type="EMBL" id="JAHRIM010002299">
    <property type="protein sequence ID" value="MEQ2259106.1"/>
    <property type="molecule type" value="Genomic_DNA"/>
</dbReference>
<sequence length="173" mass="19420">LSRVKAEARLALLSHSVTGIEQWLHHAMNQAEEELERERRLSEQRRSTEEFSEDEFELTDFEDYEDENGDTFADPVSASGVCVYPAACRVIYSYQASQSDELSVTDGEELYVIEDGDVEDWLKVSNSCGQVGYIPEHYVQFQCLPAEDTGQLDSSFSSTSSSGIKERVGRSGQ</sequence>
<dbReference type="SUPFAM" id="SSF50044">
    <property type="entry name" value="SH3-domain"/>
    <property type="match status" value="1"/>
</dbReference>
<keyword evidence="3" id="KW-0446">Lipid-binding</keyword>
<evidence type="ECO:0000259" key="7">
    <source>
        <dbReference type="PROSITE" id="PS50002"/>
    </source>
</evidence>
<evidence type="ECO:0000256" key="3">
    <source>
        <dbReference type="ARBA" id="ARBA00023121"/>
    </source>
</evidence>
<name>A0ABV0VPK1_9TELE</name>
<accession>A0ABV0VPK1</accession>
<gene>
    <name evidence="8" type="ORF">XENORESO_006893</name>
</gene>
<evidence type="ECO:0000256" key="2">
    <source>
        <dbReference type="ARBA" id="ARBA00022443"/>
    </source>
</evidence>
<keyword evidence="4" id="KW-0966">Cell projection</keyword>
<dbReference type="PANTHER" id="PTHR15735">
    <property type="entry name" value="FCH AND DOUBLE SH3 DOMAINS PROTEIN"/>
    <property type="match status" value="1"/>
</dbReference>
<keyword evidence="9" id="KW-1185">Reference proteome</keyword>
<dbReference type="InterPro" id="IPR036028">
    <property type="entry name" value="SH3-like_dom_sf"/>
</dbReference>
<evidence type="ECO:0000256" key="5">
    <source>
        <dbReference type="PROSITE-ProRule" id="PRU00192"/>
    </source>
</evidence>